<dbReference type="InterPro" id="IPR003598">
    <property type="entry name" value="Ig_sub2"/>
</dbReference>
<dbReference type="InterPro" id="IPR013783">
    <property type="entry name" value="Ig-like_fold"/>
</dbReference>
<feature type="domain" description="Fibronectin type-III" evidence="4">
    <location>
        <begin position="478"/>
        <end position="572"/>
    </location>
</feature>
<feature type="domain" description="Fibronectin type-III" evidence="4">
    <location>
        <begin position="739"/>
        <end position="833"/>
    </location>
</feature>
<dbReference type="Ensembl" id="ENSPMGT00000015290.1">
    <property type="protein sequence ID" value="ENSPMGP00000014330.1"/>
    <property type="gene ID" value="ENSPMGG00000011667.1"/>
</dbReference>
<dbReference type="CDD" id="cd05748">
    <property type="entry name" value="Ig_Titin_like"/>
    <property type="match status" value="2"/>
</dbReference>
<dbReference type="FunFam" id="2.60.40.10:FF:000002">
    <property type="entry name" value="Titin a"/>
    <property type="match status" value="2"/>
</dbReference>
<dbReference type="PROSITE" id="PS50835">
    <property type="entry name" value="IG_LIKE"/>
    <property type="match status" value="2"/>
</dbReference>
<dbReference type="Gene3D" id="2.60.40.10">
    <property type="entry name" value="Immunoglobulins"/>
    <property type="match status" value="14"/>
</dbReference>
<dbReference type="InterPro" id="IPR003599">
    <property type="entry name" value="Ig_sub"/>
</dbReference>
<dbReference type="SMART" id="SM00408">
    <property type="entry name" value="IGc2"/>
    <property type="match status" value="2"/>
</dbReference>
<feature type="domain" description="Fibronectin type-III" evidence="4">
    <location>
        <begin position="1036"/>
        <end position="1130"/>
    </location>
</feature>
<accession>A0A3B4AC97</accession>
<evidence type="ECO:0000259" key="4">
    <source>
        <dbReference type="PROSITE" id="PS50853"/>
    </source>
</evidence>
<feature type="domain" description="Ig-like" evidence="3">
    <location>
        <begin position="388"/>
        <end position="471"/>
    </location>
</feature>
<dbReference type="InterPro" id="IPR036116">
    <property type="entry name" value="FN3_sf"/>
</dbReference>
<dbReference type="InterPro" id="IPR036179">
    <property type="entry name" value="Ig-like_dom_sf"/>
</dbReference>
<keyword evidence="6" id="KW-1185">Reference proteome</keyword>
<dbReference type="FunFam" id="2.60.40.10:FF:000003">
    <property type="entry name" value="Titin isoform E"/>
    <property type="match status" value="2"/>
</dbReference>
<evidence type="ECO:0008006" key="7">
    <source>
        <dbReference type="Google" id="ProtNLM"/>
    </source>
</evidence>
<dbReference type="CDD" id="cd00063">
    <property type="entry name" value="FN3"/>
    <property type="match status" value="9"/>
</dbReference>
<feature type="domain" description="Fibronectin type-III" evidence="4">
    <location>
        <begin position="161"/>
        <end position="256"/>
    </location>
</feature>
<dbReference type="SUPFAM" id="SSF48726">
    <property type="entry name" value="Immunoglobulin"/>
    <property type="match status" value="3"/>
</dbReference>
<evidence type="ECO:0000256" key="2">
    <source>
        <dbReference type="ARBA" id="ARBA00023319"/>
    </source>
</evidence>
<dbReference type="GO" id="GO:0048738">
    <property type="term" value="P:cardiac muscle tissue development"/>
    <property type="evidence" value="ECO:0007669"/>
    <property type="project" value="TreeGrafter"/>
</dbReference>
<sequence length="1287" mass="141431">MGEQELGNTIHREIKNLPTKAFISVKEAKLSDGGEYTLLLRNPGGEKSVKVNVMVLDKPGEPQGPVNVTGIMKDRCCISWKAPLQDGGSKISHYIVERRETSRLVWTVIDPKVESTCLKVTKLLEGDEYIFRIRAVNQFGVGAPLESAPVLIKDPYLPPEAPKALEVSDIKKDSMLLTWEAPSEDGGSPITGYIIEKHDKEGVRWTRCNRATVTDLTFRVTGLLESHIYEFRVAAENAIGVGEASSPTVFFRAVDPVFKPGPPHHPRVLDTSKSSVLLSWGKPACDGGCEIQAYIVECCTTTAPVEPAPEAPAEEAAAPEAPVEEWVMCTPPAGIKHKKYEVTNLKENQAYKFRVCAVNKVGVGEAADVSGVIVAQDKVEEPDLDIDPELRNIVSIKAGASLRLFIPIKGRPTPTVKWGKDESPLKETAQVEITSSYTSLVIDKMSRNDSGKYSITVENASGTKSAYIVVRVLDTPSAPINLKVQEITNQSVTLAWEPPLLDGGSKIKNYIVEKRESTRKTYAAVVTNCHALSWKVEPLQEGCSAYVKGYIVEMREYTPIPEETEEAEVAPAVEPVVEKEWSMCTPPTGIQATKLTITDLKEGGEYQFRVCAINSEGVGEAANVHGTVVTSSRAEAPEMELDAELRKVVSVRAGGTLRLFVTIRGRPEPTVKWEKKRDTNSQEWQMAAGNVARTAFKAGRLTHGAEYQFRIYAVNRYGKSTYLDSPGITAQYNFKLPGPPSTPIVKLATKSFMIVTWNEPVNDGGSPVLGYHLERKERTSILWTKMNRGMLKNTEYKVSGVDEGMMYEYRVYAENIAGIGKCSKACEAVAARDPCDPPGMPVVTAVTRSSVSLSWDKPEYDGGAKVSGYVIERRDLPEGRWTRCNFTNVAETHYDATGLTENSQYDFRVIAKNAAGLFSEPSDNTGPITVKDDVDPPRIMMDVKYRETVKVKAGETLRISADLAGRPAPVVSWTKDGKEIELRARIQIVSTDTSTAIVVKDCIRRDSGQYVLTLQNIAGTVTMPINCVVMDKPGPCAGPLQITGLTAEACTLSWGPPQEAGGAEITHYVVERRETSRLAWTLIKGDITKTFYKVKGLLKGEEYVFRVLAVSKHGSGEPLESEIVKITDPFTIPTAPMSVDVTDITGDTMTLTWCKPAADGGSAVIGYVIERREKTGMRWPVKLKVVDSTKTSITLGWSKPEWDGGSEVISYMVEKRVGEDEDWIMVTSKGEVKTTEYTVHDLKPDTDYFFRVSAVNCAGRGEPLELTEPVQAKDILGKSLWIYLTPL</sequence>
<dbReference type="GO" id="GO:0008307">
    <property type="term" value="F:structural constituent of muscle"/>
    <property type="evidence" value="ECO:0007669"/>
    <property type="project" value="TreeGrafter"/>
</dbReference>
<name>A0A3B4AC97_9GOBI</name>
<dbReference type="FunFam" id="2.60.40.10:FF:000011">
    <property type="entry name" value="Titin b"/>
    <property type="match status" value="1"/>
</dbReference>
<dbReference type="GO" id="GO:0045214">
    <property type="term" value="P:sarcomere organization"/>
    <property type="evidence" value="ECO:0007669"/>
    <property type="project" value="TreeGrafter"/>
</dbReference>
<proteinExistence type="predicted"/>
<dbReference type="PROSITE" id="PS50853">
    <property type="entry name" value="FN3"/>
    <property type="match status" value="8"/>
</dbReference>
<feature type="domain" description="Fibronectin type-III" evidence="4">
    <location>
        <begin position="262"/>
        <end position="377"/>
    </location>
</feature>
<dbReference type="SMART" id="SM00409">
    <property type="entry name" value="IG"/>
    <property type="match status" value="2"/>
</dbReference>
<dbReference type="PANTHER" id="PTHR14340">
    <property type="entry name" value="MICROFIBRIL-ASSOCIATED GLYCOPROTEIN 3"/>
    <property type="match status" value="1"/>
</dbReference>
<dbReference type="InterPro" id="IPR013098">
    <property type="entry name" value="Ig_I-set"/>
</dbReference>
<protein>
    <recommendedName>
        <fullName evidence="7">Titin</fullName>
    </recommendedName>
</protein>
<dbReference type="FunFam" id="2.60.40.10:FF:000135">
    <property type="entry name" value="Titin a"/>
    <property type="match status" value="2"/>
</dbReference>
<keyword evidence="2" id="KW-0393">Immunoglobulin domain</keyword>
<dbReference type="SMART" id="SM00060">
    <property type="entry name" value="FN3"/>
    <property type="match status" value="9"/>
</dbReference>
<dbReference type="Proteomes" id="UP000261520">
    <property type="component" value="Unplaced"/>
</dbReference>
<feature type="domain" description="Ig-like" evidence="3">
    <location>
        <begin position="937"/>
        <end position="1022"/>
    </location>
</feature>
<dbReference type="GO" id="GO:0031430">
    <property type="term" value="C:M band"/>
    <property type="evidence" value="ECO:0007669"/>
    <property type="project" value="TreeGrafter"/>
</dbReference>
<feature type="domain" description="Fibronectin type-III" evidence="4">
    <location>
        <begin position="837"/>
        <end position="933"/>
    </location>
</feature>
<organism evidence="5 6">
    <name type="scientific">Periophthalmus magnuspinnatus</name>
    <dbReference type="NCBI Taxonomy" id="409849"/>
    <lineage>
        <taxon>Eukaryota</taxon>
        <taxon>Metazoa</taxon>
        <taxon>Chordata</taxon>
        <taxon>Craniata</taxon>
        <taxon>Vertebrata</taxon>
        <taxon>Euteleostomi</taxon>
        <taxon>Actinopterygii</taxon>
        <taxon>Neopterygii</taxon>
        <taxon>Teleostei</taxon>
        <taxon>Neoteleostei</taxon>
        <taxon>Acanthomorphata</taxon>
        <taxon>Gobiaria</taxon>
        <taxon>Gobiiformes</taxon>
        <taxon>Gobioidei</taxon>
        <taxon>Gobiidae</taxon>
        <taxon>Oxudercinae</taxon>
        <taxon>Periophthalmus</taxon>
    </lineage>
</organism>
<evidence type="ECO:0000313" key="5">
    <source>
        <dbReference type="Ensembl" id="ENSPMGP00000014330.1"/>
    </source>
</evidence>
<feature type="domain" description="Fibronectin type-III" evidence="4">
    <location>
        <begin position="61"/>
        <end position="155"/>
    </location>
</feature>
<dbReference type="PANTHER" id="PTHR14340:SF13">
    <property type="entry name" value="TITIN"/>
    <property type="match status" value="1"/>
</dbReference>
<reference evidence="5" key="1">
    <citation type="submission" date="2025-08" db="UniProtKB">
        <authorList>
            <consortium name="Ensembl"/>
        </authorList>
    </citation>
    <scope>IDENTIFICATION</scope>
</reference>
<dbReference type="InterPro" id="IPR003961">
    <property type="entry name" value="FN3_dom"/>
</dbReference>
<reference evidence="5" key="2">
    <citation type="submission" date="2025-09" db="UniProtKB">
        <authorList>
            <consortium name="Ensembl"/>
        </authorList>
    </citation>
    <scope>IDENTIFICATION</scope>
</reference>
<dbReference type="Pfam" id="PF00041">
    <property type="entry name" value="fn3"/>
    <property type="match status" value="8"/>
</dbReference>
<dbReference type="SUPFAM" id="SSF49265">
    <property type="entry name" value="Fibronectin type III"/>
    <property type="match status" value="6"/>
</dbReference>
<dbReference type="Pfam" id="PF07679">
    <property type="entry name" value="I-set"/>
    <property type="match status" value="2"/>
</dbReference>
<dbReference type="FunFam" id="2.60.40.10:FF:000034">
    <property type="entry name" value="Titin isoform A"/>
    <property type="match status" value="2"/>
</dbReference>
<evidence type="ECO:0000256" key="1">
    <source>
        <dbReference type="ARBA" id="ARBA00022737"/>
    </source>
</evidence>
<dbReference type="InterPro" id="IPR007110">
    <property type="entry name" value="Ig-like_dom"/>
</dbReference>
<dbReference type="PRINTS" id="PR00014">
    <property type="entry name" value="FNTYPEIII"/>
</dbReference>
<evidence type="ECO:0000259" key="3">
    <source>
        <dbReference type="PROSITE" id="PS50835"/>
    </source>
</evidence>
<evidence type="ECO:0000313" key="6">
    <source>
        <dbReference type="Proteomes" id="UP000261520"/>
    </source>
</evidence>
<feature type="domain" description="Fibronectin type-III" evidence="4">
    <location>
        <begin position="1179"/>
        <end position="1275"/>
    </location>
</feature>
<keyword evidence="1" id="KW-0677">Repeat</keyword>